<name>A0A0L0DPJ7_THETB</name>
<feature type="region of interest" description="Disordered" evidence="1">
    <location>
        <begin position="760"/>
        <end position="793"/>
    </location>
</feature>
<evidence type="ECO:0000313" key="2">
    <source>
        <dbReference type="EMBL" id="KNC53353.1"/>
    </source>
</evidence>
<feature type="compositionally biased region" description="Polar residues" evidence="1">
    <location>
        <begin position="286"/>
        <end position="297"/>
    </location>
</feature>
<organism evidence="2 3">
    <name type="scientific">Thecamonas trahens ATCC 50062</name>
    <dbReference type="NCBI Taxonomy" id="461836"/>
    <lineage>
        <taxon>Eukaryota</taxon>
        <taxon>Apusozoa</taxon>
        <taxon>Apusomonadida</taxon>
        <taxon>Apusomonadidae</taxon>
        <taxon>Thecamonas</taxon>
    </lineage>
</organism>
<feature type="compositionally biased region" description="Basic residues" evidence="1">
    <location>
        <begin position="299"/>
        <end position="310"/>
    </location>
</feature>
<sequence length="1116" mass="122109">MGLSAGGSQSVGPDGEESRTISNRLEHCCSLLEAPALAKITMGLTLLGNIVREVTDWSLPDIHAMFADSGIINILVDVMCTRGVSQTVFLHLRTIVSSSMLLMVQLLDVFERAVFHYQPESCLGLFRFVKMMVDRQPSFLKLFTSPTNLRMLIRIYAEVGTLMHGMSSERMLVTRRHLGPGGPGPGGHDGISDPGSEIELGTVRTMWTESVSGDFRLPSMRGFGLTGPGGDDLPTSSRQSPLQLPSGRRSPHPRPPASGGLSESGSSLGDMHQAPEIVPALPISFLTTTPKQGTPSRPRSPHQRKPKTPKQRLPALVMASVSQQAVNETGASSASQGGLAEATSGSGLPVSGSDAQMYESTVMSGDVSAMLSLGPPSTRRAHDTEDLGFDTKISAMTELTLLAHNLGQSFMTADLSGLIAHKRERVRNMQVADRVRTFNMPGVEQRDVHLAQLVGHPLHQLRIVILQIIEAVLAAQPLAVRWTRAVNVLYMDVLRHVSLPVLHKDTHMLDLLLRVLRPHSVYVEYEHRVLWPTAFATLSLPAKSRSRRKLDRFVWRVTAQLRTLADQSRSGWMATTARLEAIELQLRMLHMYMQACRTRVMVPQVVDVALDVLLDIKNYLFSFGKLVPDRIFVAPAMTALLAVFGEIGSRNTHLPLNSMLLNILVRRRDEWDNWMYFRSFAGRLLIDPEIENAFATVHESEGVVGSGVERFSPAKLVSYQCAAVDYFAVILSVIETHMYRLRDRVERSVKLARVRKSADDDASVTSATPGASADSTARVGGQSQARGGGSSKTGVAAIVEPGIKDGGSSSTLSGSGSPLTRVTSAGAVSTGAALSPSRRGMSSSLSAAAVGTSSHSENAVGVYPVGGGGATAGASSLGEESWASMADMLNSFILPMLFLLHPTRGIAVKVFNTFDSAQQPKRAPLLKAMLGLLEAFFRIPGLPQLHDPMWVDGYVTLHYTQFVKLYHSSEVDTMSMELCKGHLRILRMFALHKNEAIIRKFYQLRVVDFLAREIDVEQKVADIKQRMREKTNGRVRARSRSGLLATRCRTSAHRRPPEIRVAFCRCLARRHRCRGTTARTTRTSTTTVSDIIPLWHGSVGRHAWMPAPRARARRPA</sequence>
<feature type="compositionally biased region" description="Gly residues" evidence="1">
    <location>
        <begin position="179"/>
        <end position="189"/>
    </location>
</feature>
<feature type="compositionally biased region" description="Polar residues" evidence="1">
    <location>
        <begin position="320"/>
        <end position="336"/>
    </location>
</feature>
<gene>
    <name evidence="2" type="ORF">AMSG_12207</name>
</gene>
<evidence type="ECO:0000313" key="3">
    <source>
        <dbReference type="Proteomes" id="UP000054408"/>
    </source>
</evidence>
<dbReference type="AlphaFoldDB" id="A0A0L0DPJ7"/>
<reference evidence="2 3" key="1">
    <citation type="submission" date="2010-05" db="EMBL/GenBank/DDBJ databases">
        <title>The Genome Sequence of Thecamonas trahens ATCC 50062.</title>
        <authorList>
            <consortium name="The Broad Institute Genome Sequencing Platform"/>
            <person name="Russ C."/>
            <person name="Cuomo C."/>
            <person name="Shea T."/>
            <person name="Young S.K."/>
            <person name="Zeng Q."/>
            <person name="Koehrsen M."/>
            <person name="Haas B."/>
            <person name="Borodovsky M."/>
            <person name="Guigo R."/>
            <person name="Alvarado L."/>
            <person name="Berlin A."/>
            <person name="Bochicchio J."/>
            <person name="Borenstein D."/>
            <person name="Chapman S."/>
            <person name="Chen Z."/>
            <person name="Freedman E."/>
            <person name="Gellesch M."/>
            <person name="Goldberg J."/>
            <person name="Griggs A."/>
            <person name="Gujja S."/>
            <person name="Heilman E."/>
            <person name="Heiman D."/>
            <person name="Hepburn T."/>
            <person name="Howarth C."/>
            <person name="Jen D."/>
            <person name="Larson L."/>
            <person name="Mehta T."/>
            <person name="Park D."/>
            <person name="Pearson M."/>
            <person name="Roberts A."/>
            <person name="Saif S."/>
            <person name="Shenoy N."/>
            <person name="Sisk P."/>
            <person name="Stolte C."/>
            <person name="Sykes S."/>
            <person name="Thomson T."/>
            <person name="Walk T."/>
            <person name="White J."/>
            <person name="Yandava C."/>
            <person name="Burger G."/>
            <person name="Gray M.W."/>
            <person name="Holland P.W.H."/>
            <person name="King N."/>
            <person name="Lang F.B.F."/>
            <person name="Roger A.J."/>
            <person name="Ruiz-Trillo I."/>
            <person name="Lander E."/>
            <person name="Nusbaum C."/>
        </authorList>
    </citation>
    <scope>NUCLEOTIDE SEQUENCE [LARGE SCALE GENOMIC DNA]</scope>
    <source>
        <strain evidence="2 3">ATCC 50062</strain>
    </source>
</reference>
<feature type="region of interest" description="Disordered" evidence="1">
    <location>
        <begin position="218"/>
        <end position="271"/>
    </location>
</feature>
<dbReference type="EMBL" id="GL349481">
    <property type="protein sequence ID" value="KNC53353.1"/>
    <property type="molecule type" value="Genomic_DNA"/>
</dbReference>
<feature type="compositionally biased region" description="Low complexity" evidence="1">
    <location>
        <begin position="257"/>
        <end position="269"/>
    </location>
</feature>
<keyword evidence="3" id="KW-1185">Reference proteome</keyword>
<dbReference type="Proteomes" id="UP000054408">
    <property type="component" value="Unassembled WGS sequence"/>
</dbReference>
<dbReference type="OrthoDB" id="30541at2759"/>
<feature type="region of interest" description="Disordered" evidence="1">
    <location>
        <begin position="175"/>
        <end position="197"/>
    </location>
</feature>
<dbReference type="RefSeq" id="XP_013754483.1">
    <property type="nucleotide sequence ID" value="XM_013899029.1"/>
</dbReference>
<feature type="compositionally biased region" description="Polar residues" evidence="1">
    <location>
        <begin position="234"/>
        <end position="243"/>
    </location>
</feature>
<feature type="compositionally biased region" description="Polar residues" evidence="1">
    <location>
        <begin position="763"/>
        <end position="775"/>
    </location>
</feature>
<proteinExistence type="predicted"/>
<feature type="region of interest" description="Disordered" evidence="1">
    <location>
        <begin position="286"/>
        <end position="350"/>
    </location>
</feature>
<dbReference type="GeneID" id="25570122"/>
<protein>
    <submittedName>
        <fullName evidence="2">Uncharacterized protein</fullName>
    </submittedName>
</protein>
<evidence type="ECO:0000256" key="1">
    <source>
        <dbReference type="SAM" id="MobiDB-lite"/>
    </source>
</evidence>
<accession>A0A0L0DPJ7</accession>
<dbReference type="STRING" id="461836.A0A0L0DPJ7"/>